<proteinExistence type="inferred from homology"/>
<dbReference type="InterPro" id="IPR001173">
    <property type="entry name" value="Glyco_trans_2-like"/>
</dbReference>
<keyword evidence="3" id="KW-0328">Glycosyltransferase</keyword>
<evidence type="ECO:0000256" key="2">
    <source>
        <dbReference type="ARBA" id="ARBA00006739"/>
    </source>
</evidence>
<dbReference type="GO" id="GO:0016757">
    <property type="term" value="F:glycosyltransferase activity"/>
    <property type="evidence" value="ECO:0007669"/>
    <property type="project" value="UniProtKB-KW"/>
</dbReference>
<evidence type="ECO:0000256" key="5">
    <source>
        <dbReference type="SAM" id="Phobius"/>
    </source>
</evidence>
<dbReference type="EMBL" id="JYIZ01000034">
    <property type="protein sequence ID" value="KJL43985.1"/>
    <property type="molecule type" value="Genomic_DNA"/>
</dbReference>
<comment type="pathway">
    <text evidence="1">Cell wall biogenesis; cell wall polysaccharide biosynthesis.</text>
</comment>
<dbReference type="OrthoDB" id="153025at2"/>
<dbReference type="Gene3D" id="3.90.550.10">
    <property type="entry name" value="Spore Coat Polysaccharide Biosynthesis Protein SpsA, Chain A"/>
    <property type="match status" value="1"/>
</dbReference>
<dbReference type="PANTHER" id="PTHR43179">
    <property type="entry name" value="RHAMNOSYLTRANSFERASE WBBL"/>
    <property type="match status" value="1"/>
</dbReference>
<gene>
    <name evidence="7" type="ORF">RS81_00662</name>
</gene>
<keyword evidence="5" id="KW-0812">Transmembrane</keyword>
<dbReference type="InterPro" id="IPR029044">
    <property type="entry name" value="Nucleotide-diphossugar_trans"/>
</dbReference>
<dbReference type="SUPFAM" id="SSF53448">
    <property type="entry name" value="Nucleotide-diphospho-sugar transferases"/>
    <property type="match status" value="1"/>
</dbReference>
<dbReference type="Proteomes" id="UP000033956">
    <property type="component" value="Unassembled WGS sequence"/>
</dbReference>
<comment type="similarity">
    <text evidence="2">Belongs to the glycosyltransferase 2 family.</text>
</comment>
<keyword evidence="5" id="KW-0472">Membrane</keyword>
<name>A0A0M2HI51_9MICO</name>
<evidence type="ECO:0000256" key="3">
    <source>
        <dbReference type="ARBA" id="ARBA00022676"/>
    </source>
</evidence>
<dbReference type="PATRIC" id="fig|92835.4.peg.679"/>
<evidence type="ECO:0000256" key="1">
    <source>
        <dbReference type="ARBA" id="ARBA00004776"/>
    </source>
</evidence>
<evidence type="ECO:0000259" key="6">
    <source>
        <dbReference type="Pfam" id="PF00535"/>
    </source>
</evidence>
<dbReference type="STRING" id="92835.RS81_00662"/>
<keyword evidence="5" id="KW-1133">Transmembrane helix</keyword>
<dbReference type="PANTHER" id="PTHR43179:SF12">
    <property type="entry name" value="GALACTOFURANOSYLTRANSFERASE GLFT2"/>
    <property type="match status" value="1"/>
</dbReference>
<keyword evidence="8" id="KW-1185">Reference proteome</keyword>
<keyword evidence="4 7" id="KW-0808">Transferase</keyword>
<dbReference type="AlphaFoldDB" id="A0A0M2HI51"/>
<feature type="domain" description="Glycosyltransferase 2-like" evidence="6">
    <location>
        <begin position="4"/>
        <end position="163"/>
    </location>
</feature>
<evidence type="ECO:0000256" key="4">
    <source>
        <dbReference type="ARBA" id="ARBA00022679"/>
    </source>
</evidence>
<evidence type="ECO:0000313" key="8">
    <source>
        <dbReference type="Proteomes" id="UP000033956"/>
    </source>
</evidence>
<comment type="caution">
    <text evidence="7">The sequence shown here is derived from an EMBL/GenBank/DDBJ whole genome shotgun (WGS) entry which is preliminary data.</text>
</comment>
<accession>A0A0M2HI51</accession>
<sequence>MSVSVVVCAYTLDRWDQLVLAMDSLSSQTPSHETILVVDHNEELLERARSRWPDSIVLSNTARRGLSGGRNTALQVATGEVVAFLDDDAAAEPGWLEALVTPFTDEAVVAVGGSASPIWPGEAPAVLPEELLWIVGCSYRGLPDAGPIRNVMGCSMAFRREPLLAIGGFNPDTGRVGALPIGCEETEACILLRQVDPTRSILYAPSANVRHHVSANRVRLAYVAHRSWCEGLSKAGIARTVGRQDALAAESAYATRVLPAGVWRELRRGRAGLVPAFAIALSLGLAGFGYVWGSFAAVRPGAARSPLTDGARV</sequence>
<organism evidence="7 8">
    <name type="scientific">Microbacterium terrae</name>
    <dbReference type="NCBI Taxonomy" id="69369"/>
    <lineage>
        <taxon>Bacteria</taxon>
        <taxon>Bacillati</taxon>
        <taxon>Actinomycetota</taxon>
        <taxon>Actinomycetes</taxon>
        <taxon>Micrococcales</taxon>
        <taxon>Microbacteriaceae</taxon>
        <taxon>Microbacterium</taxon>
    </lineage>
</organism>
<protein>
    <submittedName>
        <fullName evidence="7">Glycosyl transferase</fullName>
    </submittedName>
</protein>
<dbReference type="Pfam" id="PF00535">
    <property type="entry name" value="Glycos_transf_2"/>
    <property type="match status" value="1"/>
</dbReference>
<reference evidence="7 8" key="1">
    <citation type="submission" date="2015-02" db="EMBL/GenBank/DDBJ databases">
        <title>Draft genome sequences of ten Microbacterium spp. with emphasis on heavy metal contaminated environments.</title>
        <authorList>
            <person name="Corretto E."/>
        </authorList>
    </citation>
    <scope>NUCLEOTIDE SEQUENCE [LARGE SCALE GENOMIC DNA]</scope>
    <source>
        <strain evidence="7 8">DSM 12510</strain>
    </source>
</reference>
<evidence type="ECO:0000313" key="7">
    <source>
        <dbReference type="EMBL" id="KJL43985.1"/>
    </source>
</evidence>
<dbReference type="RefSeq" id="WP_045274659.1">
    <property type="nucleotide sequence ID" value="NZ_BAAAUP010000010.1"/>
</dbReference>
<feature type="transmembrane region" description="Helical" evidence="5">
    <location>
        <begin position="273"/>
        <end position="292"/>
    </location>
</feature>